<accession>D2UF80</accession>
<dbReference type="KEGG" id="xal:XALC_2562"/>
<protein>
    <submittedName>
        <fullName evidence="1">Uncharacterized protein</fullName>
    </submittedName>
</protein>
<keyword evidence="2" id="KW-1185">Reference proteome</keyword>
<proteinExistence type="predicted"/>
<evidence type="ECO:0000313" key="1">
    <source>
        <dbReference type="EMBL" id="CBA17041.1"/>
    </source>
</evidence>
<dbReference type="Proteomes" id="UP000001890">
    <property type="component" value="Chromosome"/>
</dbReference>
<dbReference type="STRING" id="380358.XALC_2562"/>
<sequence length="56" mass="6081">MVSMATAIGMYTRVGIQQYGVPSCNGIHLTQSFCQSLAKIRCPHFFTGMASQIKIG</sequence>
<organism evidence="1 2">
    <name type="scientific">Xanthomonas albilineans (strain GPE PC73 / CFBP 7063)</name>
    <dbReference type="NCBI Taxonomy" id="380358"/>
    <lineage>
        <taxon>Bacteria</taxon>
        <taxon>Pseudomonadati</taxon>
        <taxon>Pseudomonadota</taxon>
        <taxon>Gammaproteobacteria</taxon>
        <taxon>Lysobacterales</taxon>
        <taxon>Lysobacteraceae</taxon>
        <taxon>Xanthomonas</taxon>
    </lineage>
</organism>
<name>D2UF80_XANAP</name>
<dbReference type="EMBL" id="FP565176">
    <property type="protein sequence ID" value="CBA17041.1"/>
    <property type="molecule type" value="Genomic_DNA"/>
</dbReference>
<evidence type="ECO:0000313" key="2">
    <source>
        <dbReference type="Proteomes" id="UP000001890"/>
    </source>
</evidence>
<reference evidence="1 2" key="1">
    <citation type="journal article" date="2009" name="BMC Genomics">
        <title>The complete genome sequence of Xanthomonas albilineans provides new insights into the reductive genome evolution of the xylem-limited Xanthomonadaceae.</title>
        <authorList>
            <person name="Pieretti I."/>
            <person name="Royer M."/>
            <person name="Barbe V."/>
            <person name="Carrere S."/>
            <person name="Koebnik R."/>
            <person name="Cociancich S."/>
            <person name="Couloux A."/>
            <person name="Darrasse A."/>
            <person name="Gouzy J."/>
            <person name="Jacques M.A."/>
            <person name="Lauber E."/>
            <person name="Manceau C."/>
            <person name="Mangenot S."/>
            <person name="Poussier S."/>
            <person name="Segurens B."/>
            <person name="Szurek B."/>
            <person name="Verdier V."/>
            <person name="Arlat M."/>
            <person name="Rott P."/>
        </authorList>
    </citation>
    <scope>NUCLEOTIDE SEQUENCE [LARGE SCALE GENOMIC DNA]</scope>
    <source>
        <strain evidence="2">GPE PC73 / CFBP 7063</strain>
    </source>
</reference>
<gene>
    <name evidence="1" type="ordered locus">XALc_2562</name>
</gene>
<dbReference type="AlphaFoldDB" id="D2UF80"/>